<organism evidence="2 3">
    <name type="scientific">Chlorella sorokiniana</name>
    <name type="common">Freshwater green alga</name>
    <dbReference type="NCBI Taxonomy" id="3076"/>
    <lineage>
        <taxon>Eukaryota</taxon>
        <taxon>Viridiplantae</taxon>
        <taxon>Chlorophyta</taxon>
        <taxon>core chlorophytes</taxon>
        <taxon>Trebouxiophyceae</taxon>
        <taxon>Chlorellales</taxon>
        <taxon>Chlorellaceae</taxon>
        <taxon>Chlorella clade</taxon>
        <taxon>Chlorella</taxon>
    </lineage>
</organism>
<dbReference type="GO" id="GO:0016301">
    <property type="term" value="F:kinase activity"/>
    <property type="evidence" value="ECO:0007669"/>
    <property type="project" value="UniProtKB-KW"/>
</dbReference>
<gene>
    <name evidence="2" type="ORF">C2E21_8693</name>
</gene>
<dbReference type="EMBL" id="LHPG02000021">
    <property type="protein sequence ID" value="PRW20897.1"/>
    <property type="molecule type" value="Genomic_DNA"/>
</dbReference>
<dbReference type="Proteomes" id="UP000239899">
    <property type="component" value="Unassembled WGS sequence"/>
</dbReference>
<accession>A0A2P6TE32</accession>
<keyword evidence="1" id="KW-0732">Signal</keyword>
<evidence type="ECO:0000313" key="2">
    <source>
        <dbReference type="EMBL" id="PRW20897.1"/>
    </source>
</evidence>
<keyword evidence="2" id="KW-0808">Transferase</keyword>
<keyword evidence="2" id="KW-0418">Kinase</keyword>
<sequence>MRRIAALVLLLCAQAASSGVPCEELVDTDVPEEWAPAARLAAVEMRLAAHALLQRWWDGSAGGAAACGPLTASPDADVLVLGACTKEDMTAVLLFAQYSCNQQAYGIKLIGTARRMPGKDPRPGQVAEVEVAPSSGTVQQPAATRRLAAVDSVTRNGKAYARANFDATGPGSTSYQALLAKTNNEAAQAAFLMWYSQIEAGISAACPLVKTGGKVDLGALQADVMTLCRKKPEAEDSGTYYGLRFTAYLPCVQAQGRFAVLEAIVLQPEPRYTAAYEVQEVTATDSTASADGVGWGADIGISNRLRVAVNFTRVSSLVPLDIAVDPSDPTNVWVVGPENKSVTSAACGKPSGGPLLKWDSAASKFAAVPGISAAGYRVAVMPETHMPWIVNGCGQLRGWTASKKSLFGPSPQTNTFYDIAAVNGTDPTYGRRFRAANSLPGLPAVMQSDGQCRLKTCMDIEPNCA</sequence>
<keyword evidence="3" id="KW-1185">Reference proteome</keyword>
<name>A0A2P6TE32_CHLSO</name>
<proteinExistence type="predicted"/>
<dbReference type="AlphaFoldDB" id="A0A2P6TE32"/>
<feature type="signal peptide" evidence="1">
    <location>
        <begin position="1"/>
        <end position="19"/>
    </location>
</feature>
<evidence type="ECO:0000313" key="3">
    <source>
        <dbReference type="Proteomes" id="UP000239899"/>
    </source>
</evidence>
<protein>
    <submittedName>
        <fullName evidence="2">PAS domain-containing sensor histidine kinase</fullName>
    </submittedName>
</protein>
<feature type="chain" id="PRO_5015113459" evidence="1">
    <location>
        <begin position="20"/>
        <end position="465"/>
    </location>
</feature>
<evidence type="ECO:0000256" key="1">
    <source>
        <dbReference type="SAM" id="SignalP"/>
    </source>
</evidence>
<reference evidence="2 3" key="1">
    <citation type="journal article" date="2018" name="Plant J.">
        <title>Genome sequences of Chlorella sorokiniana UTEX 1602 and Micractinium conductrix SAG 241.80: implications to maltose excretion by a green alga.</title>
        <authorList>
            <person name="Arriola M.B."/>
            <person name="Velmurugan N."/>
            <person name="Zhang Y."/>
            <person name="Plunkett M.H."/>
            <person name="Hondzo H."/>
            <person name="Barney B.M."/>
        </authorList>
    </citation>
    <scope>NUCLEOTIDE SEQUENCE [LARGE SCALE GENOMIC DNA]</scope>
    <source>
        <strain evidence="3">UTEX 1602</strain>
    </source>
</reference>
<comment type="caution">
    <text evidence="2">The sequence shown here is derived from an EMBL/GenBank/DDBJ whole genome shotgun (WGS) entry which is preliminary data.</text>
</comment>